<evidence type="ECO:0000313" key="2">
    <source>
        <dbReference type="Proteomes" id="UP000314294"/>
    </source>
</evidence>
<evidence type="ECO:0000313" key="1">
    <source>
        <dbReference type="EMBL" id="TNN76335.1"/>
    </source>
</evidence>
<name>A0A4Z2IFG5_9TELE</name>
<keyword evidence="2" id="KW-1185">Reference proteome</keyword>
<reference evidence="1 2" key="1">
    <citation type="submission" date="2019-03" db="EMBL/GenBank/DDBJ databases">
        <title>First draft genome of Liparis tanakae, snailfish: a comprehensive survey of snailfish specific genes.</title>
        <authorList>
            <person name="Kim W."/>
            <person name="Song I."/>
            <person name="Jeong J.-H."/>
            <person name="Kim D."/>
            <person name="Kim S."/>
            <person name="Ryu S."/>
            <person name="Song J.Y."/>
            <person name="Lee S.K."/>
        </authorList>
    </citation>
    <scope>NUCLEOTIDE SEQUENCE [LARGE SCALE GENOMIC DNA]</scope>
    <source>
        <tissue evidence="1">Muscle</tissue>
    </source>
</reference>
<sequence>MQSDSSTSWQPTAHSPWYRTVLRGTGFQLRPSVFSHPTRNSRNKSFVPPIAPISAPIRWNWRCPVVSQNSAGHFFVLFFRGGVQEFTLSPQPWISLSKEH</sequence>
<comment type="caution">
    <text evidence="1">The sequence shown here is derived from an EMBL/GenBank/DDBJ whole genome shotgun (WGS) entry which is preliminary data.</text>
</comment>
<gene>
    <name evidence="1" type="ORF">EYF80_013414</name>
</gene>
<organism evidence="1 2">
    <name type="scientific">Liparis tanakae</name>
    <name type="common">Tanaka's snailfish</name>
    <dbReference type="NCBI Taxonomy" id="230148"/>
    <lineage>
        <taxon>Eukaryota</taxon>
        <taxon>Metazoa</taxon>
        <taxon>Chordata</taxon>
        <taxon>Craniata</taxon>
        <taxon>Vertebrata</taxon>
        <taxon>Euteleostomi</taxon>
        <taxon>Actinopterygii</taxon>
        <taxon>Neopterygii</taxon>
        <taxon>Teleostei</taxon>
        <taxon>Neoteleostei</taxon>
        <taxon>Acanthomorphata</taxon>
        <taxon>Eupercaria</taxon>
        <taxon>Perciformes</taxon>
        <taxon>Cottioidei</taxon>
        <taxon>Cottales</taxon>
        <taxon>Liparidae</taxon>
        <taxon>Liparis</taxon>
    </lineage>
</organism>
<protein>
    <submittedName>
        <fullName evidence="1">Uncharacterized protein</fullName>
    </submittedName>
</protein>
<dbReference type="AlphaFoldDB" id="A0A4Z2IFG5"/>
<proteinExistence type="predicted"/>
<dbReference type="Proteomes" id="UP000314294">
    <property type="component" value="Unassembled WGS sequence"/>
</dbReference>
<dbReference type="EMBL" id="SRLO01000094">
    <property type="protein sequence ID" value="TNN76335.1"/>
    <property type="molecule type" value="Genomic_DNA"/>
</dbReference>
<accession>A0A4Z2IFG5</accession>